<dbReference type="GO" id="GO:0051260">
    <property type="term" value="P:protein homooligomerization"/>
    <property type="evidence" value="ECO:0007669"/>
    <property type="project" value="UniProtKB-ARBA"/>
</dbReference>
<evidence type="ECO:0000256" key="9">
    <source>
        <dbReference type="RuleBase" id="RU910715"/>
    </source>
</evidence>
<feature type="transmembrane region" description="Helical" evidence="9">
    <location>
        <begin position="99"/>
        <end position="122"/>
    </location>
</feature>
<keyword evidence="7 9" id="KW-1133">Transmembrane helix</keyword>
<accession>A0A118JVN4</accession>
<reference evidence="10 11" key="1">
    <citation type="journal article" date="2016" name="Sci. Rep.">
        <title>The genome sequence of the outbreeding globe artichoke constructed de novo incorporating a phase-aware low-pass sequencing strategy of F1 progeny.</title>
        <authorList>
            <person name="Scaglione D."/>
            <person name="Reyes-Chin-Wo S."/>
            <person name="Acquadro A."/>
            <person name="Froenicke L."/>
            <person name="Portis E."/>
            <person name="Beitel C."/>
            <person name="Tirone M."/>
            <person name="Mauro R."/>
            <person name="Lo Monaco A."/>
            <person name="Mauromicale G."/>
            <person name="Faccioli P."/>
            <person name="Cattivelli L."/>
            <person name="Rieseberg L."/>
            <person name="Michelmore R."/>
            <person name="Lanteri S."/>
        </authorList>
    </citation>
    <scope>NUCLEOTIDE SEQUENCE [LARGE SCALE GENOMIC DNA]</scope>
    <source>
        <strain evidence="10">2C</strain>
    </source>
</reference>
<name>A0A118JVN4_CYNCS</name>
<dbReference type="STRING" id="59895.A0A118JVN4"/>
<comment type="caution">
    <text evidence="10">The sequence shown here is derived from an EMBL/GenBank/DDBJ whole genome shotgun (WGS) entry which is preliminary data.</text>
</comment>
<feature type="transmembrane region" description="Helical" evidence="9">
    <location>
        <begin position="193"/>
        <end position="215"/>
    </location>
</feature>
<dbReference type="InterPro" id="IPR004316">
    <property type="entry name" value="SWEET_rpt"/>
</dbReference>
<dbReference type="Gene3D" id="1.20.1280.290">
    <property type="match status" value="2"/>
</dbReference>
<evidence type="ECO:0000256" key="8">
    <source>
        <dbReference type="ARBA" id="ARBA00023136"/>
    </source>
</evidence>
<dbReference type="Proteomes" id="UP000243975">
    <property type="component" value="Unassembled WGS sequence"/>
</dbReference>
<keyword evidence="6" id="KW-0677">Repeat</keyword>
<keyword evidence="8 9" id="KW-0472">Membrane</keyword>
<feature type="transmembrane region" description="Helical" evidence="9">
    <location>
        <begin position="221"/>
        <end position="241"/>
    </location>
</feature>
<keyword evidence="11" id="KW-1185">Reference proteome</keyword>
<evidence type="ECO:0000256" key="5">
    <source>
        <dbReference type="ARBA" id="ARBA00022692"/>
    </source>
</evidence>
<protein>
    <recommendedName>
        <fullName evidence="9">Bidirectional sugar transporter SWEET</fullName>
    </recommendedName>
</protein>
<comment type="function">
    <text evidence="9">Mediates both low-affinity uptake and efflux of sugar across the membrane.</text>
</comment>
<keyword evidence="5 9" id="KW-0812">Transmembrane</keyword>
<comment type="caution">
    <text evidence="9">Lacks conserved residue(s) required for the propagation of feature annotation.</text>
</comment>
<gene>
    <name evidence="10" type="ORF">Ccrd_004427</name>
</gene>
<dbReference type="GO" id="GO:0051119">
    <property type="term" value="F:sugar transmembrane transporter activity"/>
    <property type="evidence" value="ECO:0007669"/>
    <property type="project" value="InterPro"/>
</dbReference>
<evidence type="ECO:0000256" key="4">
    <source>
        <dbReference type="ARBA" id="ARBA00022597"/>
    </source>
</evidence>
<dbReference type="InterPro" id="IPR047664">
    <property type="entry name" value="SWEET"/>
</dbReference>
<dbReference type="GO" id="GO:0016020">
    <property type="term" value="C:membrane"/>
    <property type="evidence" value="ECO:0007669"/>
    <property type="project" value="InterPro"/>
</dbReference>
<evidence type="ECO:0000256" key="6">
    <source>
        <dbReference type="ARBA" id="ARBA00022737"/>
    </source>
</evidence>
<dbReference type="GO" id="GO:0012505">
    <property type="term" value="C:endomembrane system"/>
    <property type="evidence" value="ECO:0007669"/>
    <property type="project" value="UniProtKB-SubCell"/>
</dbReference>
<dbReference type="AlphaFoldDB" id="A0A118JVN4"/>
<evidence type="ECO:0000256" key="2">
    <source>
        <dbReference type="ARBA" id="ARBA00007809"/>
    </source>
</evidence>
<evidence type="ECO:0000313" key="11">
    <source>
        <dbReference type="Proteomes" id="UP000243975"/>
    </source>
</evidence>
<dbReference type="Pfam" id="PF03083">
    <property type="entry name" value="MtN3_slv"/>
    <property type="match status" value="2"/>
</dbReference>
<evidence type="ECO:0000256" key="1">
    <source>
        <dbReference type="ARBA" id="ARBA00004127"/>
    </source>
</evidence>
<feature type="transmembrane region" description="Helical" evidence="9">
    <location>
        <begin position="129"/>
        <end position="153"/>
    </location>
</feature>
<comment type="subcellular location">
    <subcellularLocation>
        <location evidence="1">Endomembrane system</location>
        <topology evidence="1">Multi-pass membrane protein</topology>
    </subcellularLocation>
</comment>
<organism evidence="10 11">
    <name type="scientific">Cynara cardunculus var. scolymus</name>
    <name type="common">Globe artichoke</name>
    <name type="synonym">Cynara scolymus</name>
    <dbReference type="NCBI Taxonomy" id="59895"/>
    <lineage>
        <taxon>Eukaryota</taxon>
        <taxon>Viridiplantae</taxon>
        <taxon>Streptophyta</taxon>
        <taxon>Embryophyta</taxon>
        <taxon>Tracheophyta</taxon>
        <taxon>Spermatophyta</taxon>
        <taxon>Magnoliopsida</taxon>
        <taxon>eudicotyledons</taxon>
        <taxon>Gunneridae</taxon>
        <taxon>Pentapetalae</taxon>
        <taxon>asterids</taxon>
        <taxon>campanulids</taxon>
        <taxon>Asterales</taxon>
        <taxon>Asteraceae</taxon>
        <taxon>Carduoideae</taxon>
        <taxon>Cardueae</taxon>
        <taxon>Carduinae</taxon>
        <taxon>Cynara</taxon>
    </lineage>
</organism>
<dbReference type="OMA" id="CSLWILY"/>
<evidence type="ECO:0000256" key="3">
    <source>
        <dbReference type="ARBA" id="ARBA00022448"/>
    </source>
</evidence>
<dbReference type="FunFam" id="1.20.1280.290:FF:000002">
    <property type="entry name" value="Bidirectional sugar transporter SWEET"/>
    <property type="match status" value="1"/>
</dbReference>
<feature type="transmembrane region" description="Helical" evidence="9">
    <location>
        <begin position="74"/>
        <end position="93"/>
    </location>
</feature>
<dbReference type="PANTHER" id="PTHR10791:SF142">
    <property type="entry name" value="BIDIRECTIONAL SUGAR TRANSPORTER SWEET16"/>
    <property type="match status" value="1"/>
</dbReference>
<keyword evidence="3 9" id="KW-0813">Transport</keyword>
<evidence type="ECO:0000313" key="10">
    <source>
        <dbReference type="EMBL" id="KVH93522.1"/>
    </source>
</evidence>
<dbReference type="EMBL" id="LEKV01004754">
    <property type="protein sequence ID" value="KVH93522.1"/>
    <property type="molecule type" value="Genomic_DNA"/>
</dbReference>
<sequence length="324" mass="35737">MVDAAFVIGIVGELSTLRLSSRFWHAANAEKYEYFGFKCLFVHAGNVISILTFTSPISQFREIVKRKSAENYNGTPYIVTLLSCSLWILYGLLDPDDGLLIVTVNAAGVTMQALYLALLFFYSSKEKRVTYFGFVVLDVVCFGVVVAFTLVAFEKGSQRTFTGVLCATFTTMMYAAPLAALKTTITMKSVEYMPILLVFSLFINGCVWFAFALLVTDIFVVVPNALGILLGAVQFCVYLMYRNSPPAVSELELEKGSLEKEIESRGIDIQDFVSQDINGINMKANTVSSQKRGLSRQDAFAIVRSPSLSPNRSNSVQHEDGGVN</sequence>
<evidence type="ECO:0000256" key="7">
    <source>
        <dbReference type="ARBA" id="ARBA00022989"/>
    </source>
</evidence>
<dbReference type="FunFam" id="1.20.1280.290:FF:000001">
    <property type="entry name" value="Bidirectional sugar transporter SWEET"/>
    <property type="match status" value="1"/>
</dbReference>
<dbReference type="Gramene" id="KVH93522">
    <property type="protein sequence ID" value="KVH93522"/>
    <property type="gene ID" value="Ccrd_004427"/>
</dbReference>
<proteinExistence type="inferred from homology"/>
<feature type="transmembrane region" description="Helical" evidence="9">
    <location>
        <begin position="159"/>
        <end position="181"/>
    </location>
</feature>
<comment type="similarity">
    <text evidence="2 9">Belongs to the SWEET sugar transporter family.</text>
</comment>
<keyword evidence="4 9" id="KW-0762">Sugar transport</keyword>
<dbReference type="PANTHER" id="PTHR10791">
    <property type="entry name" value="RAG1-ACTIVATING PROTEIN 1"/>
    <property type="match status" value="1"/>
</dbReference>